<dbReference type="EMBL" id="FWWV01000002">
    <property type="protein sequence ID" value="SMB79564.1"/>
    <property type="molecule type" value="Genomic_DNA"/>
</dbReference>
<dbReference type="GO" id="GO:0042301">
    <property type="term" value="F:phosphate ion binding"/>
    <property type="evidence" value="ECO:0007669"/>
    <property type="project" value="UniProtKB-UniRule"/>
</dbReference>
<evidence type="ECO:0000256" key="1">
    <source>
        <dbReference type="ARBA" id="ARBA00008725"/>
    </source>
</evidence>
<keyword evidence="4" id="KW-0964">Secreted</keyword>
<feature type="chain" id="PRO_5027133440" description="Phosphate-binding protein" evidence="4">
    <location>
        <begin position="19"/>
        <end position="311"/>
    </location>
</feature>
<evidence type="ECO:0000313" key="6">
    <source>
        <dbReference type="EMBL" id="SMB79564.1"/>
    </source>
</evidence>
<keyword evidence="3 4" id="KW-0732">Signal</keyword>
<feature type="signal peptide" evidence="4">
    <location>
        <begin position="1"/>
        <end position="18"/>
    </location>
</feature>
<comment type="similarity">
    <text evidence="1 4">Belongs to the PstS family.</text>
</comment>
<dbReference type="PANTHER" id="PTHR30570:SF1">
    <property type="entry name" value="PHOSPHATE-BINDING PROTEIN PSTS"/>
    <property type="match status" value="1"/>
</dbReference>
<dbReference type="SUPFAM" id="SSF53850">
    <property type="entry name" value="Periplasmic binding protein-like II"/>
    <property type="match status" value="1"/>
</dbReference>
<accession>A0A1W1UFJ4</accession>
<dbReference type="NCBIfam" id="TIGR02136">
    <property type="entry name" value="ptsS_2"/>
    <property type="match status" value="1"/>
</dbReference>
<dbReference type="CDD" id="cd13654">
    <property type="entry name" value="PBP2_phosphate_like_2"/>
    <property type="match status" value="1"/>
</dbReference>
<dbReference type="GO" id="GO:0007155">
    <property type="term" value="P:cell adhesion"/>
    <property type="evidence" value="ECO:0007669"/>
    <property type="project" value="UniProtKB-UniRule"/>
</dbReference>
<comment type="function">
    <text evidence="4">Involved in the system for phosphate transport across the cytoplasmic membrane.</text>
</comment>
<proteinExistence type="inferred from homology"/>
<evidence type="ECO:0000259" key="5">
    <source>
        <dbReference type="Pfam" id="PF12849"/>
    </source>
</evidence>
<dbReference type="Gene3D" id="3.40.190.10">
    <property type="entry name" value="Periplasmic binding protein-like II"/>
    <property type="match status" value="2"/>
</dbReference>
<dbReference type="STRING" id="1122938.SAMN05660772_00420"/>
<evidence type="ECO:0000256" key="2">
    <source>
        <dbReference type="ARBA" id="ARBA00022448"/>
    </source>
</evidence>
<feature type="domain" description="PBP" evidence="5">
    <location>
        <begin position="34"/>
        <end position="279"/>
    </location>
</feature>
<dbReference type="InterPro" id="IPR050811">
    <property type="entry name" value="Phosphate_ABC_transporter"/>
</dbReference>
<dbReference type="GO" id="GO:0042597">
    <property type="term" value="C:periplasmic space"/>
    <property type="evidence" value="ECO:0007669"/>
    <property type="project" value="UniProtKB-SubCell"/>
</dbReference>
<dbReference type="RefSeq" id="WP_084255757.1">
    <property type="nucleotide sequence ID" value="NZ_FWWV01000002.1"/>
</dbReference>
<dbReference type="Pfam" id="PF12849">
    <property type="entry name" value="PBP_like_2"/>
    <property type="match status" value="1"/>
</dbReference>
<dbReference type="AlphaFoldDB" id="A0A1W1UFJ4"/>
<name>A0A1W1UFJ4_9PAST</name>
<keyword evidence="7" id="KW-1185">Reference proteome</keyword>
<comment type="subcellular location">
    <subcellularLocation>
        <location evidence="4">Periplasm</location>
    </subcellularLocation>
    <subcellularLocation>
        <location evidence="4">Secreted</location>
    </subcellularLocation>
</comment>
<reference evidence="7" key="1">
    <citation type="submission" date="2017-04" db="EMBL/GenBank/DDBJ databases">
        <authorList>
            <person name="Varghese N."/>
            <person name="Submissions S."/>
        </authorList>
    </citation>
    <scope>NUCLEOTIDE SEQUENCE [LARGE SCALE GENOMIC DNA]</scope>
    <source>
        <strain evidence="7">DSM 23072</strain>
    </source>
</reference>
<keyword evidence="2 4" id="KW-0813">Transport</keyword>
<evidence type="ECO:0000256" key="3">
    <source>
        <dbReference type="ARBA" id="ARBA00022729"/>
    </source>
</evidence>
<dbReference type="GO" id="GO:0005576">
    <property type="term" value="C:extracellular region"/>
    <property type="evidence" value="ECO:0007669"/>
    <property type="project" value="UniProtKB-SubCell"/>
</dbReference>
<evidence type="ECO:0000313" key="7">
    <source>
        <dbReference type="Proteomes" id="UP000192408"/>
    </source>
</evidence>
<keyword evidence="4" id="KW-0574">Periplasm</keyword>
<protein>
    <recommendedName>
        <fullName evidence="4">Phosphate-binding protein</fullName>
    </recommendedName>
</protein>
<evidence type="ECO:0000256" key="4">
    <source>
        <dbReference type="RuleBase" id="RU367119"/>
    </source>
</evidence>
<dbReference type="PANTHER" id="PTHR30570">
    <property type="entry name" value="PERIPLASMIC PHOSPHATE BINDING COMPONENT OF PHOSPHATE ABC TRANSPORTER"/>
    <property type="match status" value="1"/>
</dbReference>
<keyword evidence="4" id="KW-0592">Phosphate transport</keyword>
<gene>
    <name evidence="6" type="ORF">SAMN05660772_00420</name>
</gene>
<dbReference type="PROSITE" id="PS51257">
    <property type="entry name" value="PROKAR_LIPOPROTEIN"/>
    <property type="match status" value="1"/>
</dbReference>
<dbReference type="Proteomes" id="UP000192408">
    <property type="component" value="Unassembled WGS sequence"/>
</dbReference>
<dbReference type="InterPro" id="IPR024370">
    <property type="entry name" value="PBP_domain"/>
</dbReference>
<organism evidence="6 7">
    <name type="scientific">Pasteurella testudinis DSM 23072</name>
    <dbReference type="NCBI Taxonomy" id="1122938"/>
    <lineage>
        <taxon>Bacteria</taxon>
        <taxon>Pseudomonadati</taxon>
        <taxon>Pseudomonadota</taxon>
        <taxon>Gammaproteobacteria</taxon>
        <taxon>Pasteurellales</taxon>
        <taxon>Pasteurellaceae</taxon>
        <taxon>Pasteurella</taxon>
    </lineage>
</organism>
<sequence>MRKSNVFTVFTLAAAVLASVGCDNDKTSNVEISADTLIIDGSSTVYPISKEAAERFLRRNKNASISVKFSGSGAGFQLFCSGQSDINDASRPMNDKEKALCAQNGIAYTALPLAVDTIAVVTHLKNDWANDLSVAELKTIWQKAAEGKITHWNQVRSGFPDKPLALYGRGQASGTYDYFTDKINGEAGVSRSDYTASENEEELVEKIANEPNALAFFGIGAYHRHWQELKLLAIDNGNGAVAPSLQTAADGSYQPLTRKLYLYVNNASLEDKQDLKPFLQHYYGNLRTWLHFTGYMPLHNSDYQAVLQQLQ</sequence>
<dbReference type="InterPro" id="IPR011862">
    <property type="entry name" value="Phos-bd"/>
</dbReference>
<dbReference type="GO" id="GO:0006817">
    <property type="term" value="P:phosphate ion transport"/>
    <property type="evidence" value="ECO:0007669"/>
    <property type="project" value="UniProtKB-UniRule"/>
</dbReference>